<comment type="caution">
    <text evidence="1">The sequence shown here is derived from an EMBL/GenBank/DDBJ whole genome shotgun (WGS) entry which is preliminary data.</text>
</comment>
<dbReference type="Proteomes" id="UP000070138">
    <property type="component" value="Unassembled WGS sequence"/>
</dbReference>
<proteinExistence type="predicted"/>
<sequence>MAKQIGLIRLKGTIGDTNFYSTPNGGDLARSAGGGFKSNDIKKKDSMVRVRENASEFGTCSKIKKAFRISLAPFLCVRKDGLLHGRMMTLFTMIKSMDRVSLRGKRTVGNGLATPLGLDLLRNFEFTPACNVIDTLGASVNYDFATRSCAITNFDVRHVSFPSGATHMALSLGLLHFDFNALNYKLKMSAPFYIDKTYDENSFELSVEEPEIAGMHIAVLGLKFYQEVKGTYYLFKSANAVGVEVLGVEV</sequence>
<dbReference type="EMBL" id="JRWG01000004">
    <property type="protein sequence ID" value="KXN99045.1"/>
    <property type="molecule type" value="Genomic_DNA"/>
</dbReference>
<gene>
    <name evidence="1" type="ORF">LS48_08185</name>
</gene>
<protein>
    <submittedName>
        <fullName evidence="1">Uncharacterized protein</fullName>
    </submittedName>
</protein>
<accession>A0A137RHT2</accession>
<evidence type="ECO:0000313" key="2">
    <source>
        <dbReference type="Proteomes" id="UP000070138"/>
    </source>
</evidence>
<dbReference type="OrthoDB" id="645138at2"/>
<organism evidence="1 2">
    <name type="scientific">Aequorivita aquimaris</name>
    <dbReference type="NCBI Taxonomy" id="1548749"/>
    <lineage>
        <taxon>Bacteria</taxon>
        <taxon>Pseudomonadati</taxon>
        <taxon>Bacteroidota</taxon>
        <taxon>Flavobacteriia</taxon>
        <taxon>Flavobacteriales</taxon>
        <taxon>Flavobacteriaceae</taxon>
        <taxon>Aequorivita</taxon>
    </lineage>
</organism>
<evidence type="ECO:0000313" key="1">
    <source>
        <dbReference type="EMBL" id="KXN99045.1"/>
    </source>
</evidence>
<reference evidence="2" key="1">
    <citation type="submission" date="2014-10" db="EMBL/GenBank/DDBJ databases">
        <title>Genome sequencing of Vitellibacter sp. D-24.</title>
        <authorList>
            <person name="Thevarajoo S."/>
            <person name="Selvaratnam C."/>
            <person name="Goh K.M."/>
            <person name="Chong C.S."/>
        </authorList>
    </citation>
    <scope>NUCLEOTIDE SEQUENCE [LARGE SCALE GENOMIC DNA]</scope>
    <source>
        <strain evidence="2">D-24</strain>
    </source>
</reference>
<reference evidence="1 2" key="2">
    <citation type="journal article" date="2016" name="Int. J. Syst. Evol. Microbiol.">
        <title>Vitellibacter aquimaris sp. nov., a marine bacterium isolated from seawater.</title>
        <authorList>
            <person name="Thevarajoo S."/>
            <person name="Selvaratnam C."/>
            <person name="Goh K.M."/>
            <person name="Hong K.W."/>
            <person name="Chan X.Y."/>
            <person name="Chan K.G."/>
            <person name="Chong C.S."/>
        </authorList>
    </citation>
    <scope>NUCLEOTIDE SEQUENCE [LARGE SCALE GENOMIC DNA]</scope>
    <source>
        <strain evidence="1 2">D-24</strain>
    </source>
</reference>
<dbReference type="RefSeq" id="WP_062621846.1">
    <property type="nucleotide sequence ID" value="NZ_JRWG01000004.1"/>
</dbReference>
<name>A0A137RHT2_9FLAO</name>
<dbReference type="AlphaFoldDB" id="A0A137RHT2"/>
<dbReference type="STRING" id="1548749.LS48_08185"/>
<keyword evidence="2" id="KW-1185">Reference proteome</keyword>